<organism evidence="2 3">
    <name type="scientific">Halobaculum marinum</name>
    <dbReference type="NCBI Taxonomy" id="3031996"/>
    <lineage>
        <taxon>Archaea</taxon>
        <taxon>Methanobacteriati</taxon>
        <taxon>Methanobacteriota</taxon>
        <taxon>Stenosarchaea group</taxon>
        <taxon>Halobacteria</taxon>
        <taxon>Halobacteriales</taxon>
        <taxon>Haloferacaceae</taxon>
        <taxon>Halobaculum</taxon>
    </lineage>
</organism>
<dbReference type="GeneID" id="79271383"/>
<dbReference type="RefSeq" id="WP_276237797.1">
    <property type="nucleotide sequence ID" value="NZ_CP119989.1"/>
</dbReference>
<dbReference type="InterPro" id="IPR040841">
    <property type="entry name" value="Luciferase_dom"/>
</dbReference>
<proteinExistence type="predicted"/>
<comment type="caution">
    <text evidence="2">The sequence shown here is derived from an EMBL/GenBank/DDBJ whole genome shotgun (WGS) entry which is preliminary data.</text>
</comment>
<dbReference type="AlphaFoldDB" id="A0ABD5X0G8"/>
<dbReference type="Pfam" id="PF17648">
    <property type="entry name" value="Luciferase"/>
    <property type="match status" value="1"/>
</dbReference>
<keyword evidence="3" id="KW-1185">Reference proteome</keyword>
<evidence type="ECO:0000259" key="1">
    <source>
        <dbReference type="Pfam" id="PF17648"/>
    </source>
</evidence>
<protein>
    <submittedName>
        <fullName evidence="2">Luciferase family protein</fullName>
    </submittedName>
</protein>
<dbReference type="EMBL" id="JBHTAG010000003">
    <property type="protein sequence ID" value="MFC7097708.1"/>
    <property type="molecule type" value="Genomic_DNA"/>
</dbReference>
<dbReference type="Proteomes" id="UP001596388">
    <property type="component" value="Unassembled WGS sequence"/>
</dbReference>
<accession>A0ABD5X0G8</accession>
<evidence type="ECO:0000313" key="2">
    <source>
        <dbReference type="EMBL" id="MFC7097708.1"/>
    </source>
</evidence>
<gene>
    <name evidence="2" type="ORF">ACFQKD_10360</name>
</gene>
<sequence>MAIAQSIEQEIVSRVTEWPGVSVAEKRTGATEFRLGEEDFGHIDDDGSLDIPLSTPMRVALVDAGRTGPHPVYANTGWTTFDIGSADDIDEAERLLRLSYVFYAFKTARRTGDSSLIVDLDVDEELTACRADEAVREAMMRVVD</sequence>
<feature type="domain" description="Luciferase" evidence="1">
    <location>
        <begin position="39"/>
        <end position="99"/>
    </location>
</feature>
<name>A0ABD5X0G8_9EURY</name>
<reference evidence="2 3" key="1">
    <citation type="journal article" date="2019" name="Int. J. Syst. Evol. Microbiol.">
        <title>The Global Catalogue of Microorganisms (GCM) 10K type strain sequencing project: providing services to taxonomists for standard genome sequencing and annotation.</title>
        <authorList>
            <consortium name="The Broad Institute Genomics Platform"/>
            <consortium name="The Broad Institute Genome Sequencing Center for Infectious Disease"/>
            <person name="Wu L."/>
            <person name="Ma J."/>
        </authorList>
    </citation>
    <scope>NUCLEOTIDE SEQUENCE [LARGE SCALE GENOMIC DNA]</scope>
    <source>
        <strain evidence="2 3">DT55</strain>
    </source>
</reference>
<evidence type="ECO:0000313" key="3">
    <source>
        <dbReference type="Proteomes" id="UP001596388"/>
    </source>
</evidence>